<evidence type="ECO:0000313" key="5">
    <source>
        <dbReference type="EMBL" id="MFD2414218.1"/>
    </source>
</evidence>
<evidence type="ECO:0000256" key="2">
    <source>
        <dbReference type="ARBA" id="ARBA00034301"/>
    </source>
</evidence>
<dbReference type="InterPro" id="IPR001279">
    <property type="entry name" value="Metallo-B-lactamas"/>
</dbReference>
<feature type="domain" description="Metallo-beta-lactamase" evidence="4">
    <location>
        <begin position="26"/>
        <end position="218"/>
    </location>
</feature>
<comment type="catalytic activity">
    <reaction evidence="3">
        <text>3',5'-cyclic UMP + H2O = UMP + H(+)</text>
        <dbReference type="Rhea" id="RHEA:70575"/>
        <dbReference type="ChEBI" id="CHEBI:15377"/>
        <dbReference type="ChEBI" id="CHEBI:15378"/>
        <dbReference type="ChEBI" id="CHEBI:57865"/>
        <dbReference type="ChEBI" id="CHEBI:184387"/>
    </reaction>
    <physiologicalReaction direction="left-to-right" evidence="3">
        <dbReference type="Rhea" id="RHEA:70576"/>
    </physiologicalReaction>
</comment>
<evidence type="ECO:0000256" key="1">
    <source>
        <dbReference type="ARBA" id="ARBA00034221"/>
    </source>
</evidence>
<comment type="function">
    <text evidence="2">Counteracts the endogenous Pycsar antiviral defense system. Phosphodiesterase that enables metal-dependent hydrolysis of host cyclic nucleotide Pycsar defense signals such as cCMP and cUMP.</text>
</comment>
<evidence type="ECO:0000313" key="6">
    <source>
        <dbReference type="Proteomes" id="UP001597448"/>
    </source>
</evidence>
<dbReference type="PANTHER" id="PTHR42951">
    <property type="entry name" value="METALLO-BETA-LACTAMASE DOMAIN-CONTAINING"/>
    <property type="match status" value="1"/>
</dbReference>
<sequence length="260" mass="29184">MEDSWFTVTAIDNSTFAISEYGHWEQVHSFLLLGTYRAALIDTGLGIGNIRSITSQLTTLPIDVLTTHIHTDHIGSHGEFERILVHEEDQHWLIHGIQGLSLEQIRRNIGRDITRQTPEGFDPSTYTPFQGEPAGLLHDGDTLDLGGGRMITVYHTPGHSPGHLCFFDNQRGFLFSGDLLYDTMPVYAFYPSTNPADLTRSLIRISEISGVRKVYGSHYTLGLEPEILQEAKRAALYLQEQGLDHFGTGIHRFKGFSVQF</sequence>
<dbReference type="SMART" id="SM00849">
    <property type="entry name" value="Lactamase_B"/>
    <property type="match status" value="1"/>
</dbReference>
<gene>
    <name evidence="5" type="ORF">ACFSX3_30630</name>
</gene>
<comment type="catalytic activity">
    <reaction evidence="1">
        <text>3',5'-cyclic CMP + H2O = CMP + H(+)</text>
        <dbReference type="Rhea" id="RHEA:72675"/>
        <dbReference type="ChEBI" id="CHEBI:15377"/>
        <dbReference type="ChEBI" id="CHEBI:15378"/>
        <dbReference type="ChEBI" id="CHEBI:58003"/>
        <dbReference type="ChEBI" id="CHEBI:60377"/>
    </reaction>
    <physiologicalReaction direction="left-to-right" evidence="1">
        <dbReference type="Rhea" id="RHEA:72676"/>
    </physiologicalReaction>
</comment>
<dbReference type="SUPFAM" id="SSF56281">
    <property type="entry name" value="Metallo-hydrolase/oxidoreductase"/>
    <property type="match status" value="1"/>
</dbReference>
<proteinExistence type="predicted"/>
<dbReference type="InterPro" id="IPR050855">
    <property type="entry name" value="NDM-1-like"/>
</dbReference>
<accession>A0ABW5FGS6</accession>
<dbReference type="InterPro" id="IPR036866">
    <property type="entry name" value="RibonucZ/Hydroxyglut_hydro"/>
</dbReference>
<organism evidence="5 6">
    <name type="scientific">Paenibacillus rhizoplanae</name>
    <dbReference type="NCBI Taxonomy" id="1917181"/>
    <lineage>
        <taxon>Bacteria</taxon>
        <taxon>Bacillati</taxon>
        <taxon>Bacillota</taxon>
        <taxon>Bacilli</taxon>
        <taxon>Bacillales</taxon>
        <taxon>Paenibacillaceae</taxon>
        <taxon>Paenibacillus</taxon>
    </lineage>
</organism>
<protein>
    <submittedName>
        <fullName evidence="5">MBL fold metallo-hydrolase</fullName>
    </submittedName>
</protein>
<dbReference type="PANTHER" id="PTHR42951:SF4">
    <property type="entry name" value="ACYL-COENZYME A THIOESTERASE MBLAC2"/>
    <property type="match status" value="1"/>
</dbReference>
<comment type="caution">
    <text evidence="5">The sequence shown here is derived from an EMBL/GenBank/DDBJ whole genome shotgun (WGS) entry which is preliminary data.</text>
</comment>
<dbReference type="Gene3D" id="3.60.15.10">
    <property type="entry name" value="Ribonuclease Z/Hydroxyacylglutathione hydrolase-like"/>
    <property type="match status" value="1"/>
</dbReference>
<evidence type="ECO:0000259" key="4">
    <source>
        <dbReference type="SMART" id="SM00849"/>
    </source>
</evidence>
<name>A0ABW5FGS6_9BACL</name>
<dbReference type="Pfam" id="PF00753">
    <property type="entry name" value="Lactamase_B"/>
    <property type="match status" value="1"/>
</dbReference>
<keyword evidence="6" id="KW-1185">Reference proteome</keyword>
<dbReference type="RefSeq" id="WP_209994668.1">
    <property type="nucleotide sequence ID" value="NZ_JBHSVQ010000001.1"/>
</dbReference>
<evidence type="ECO:0000256" key="3">
    <source>
        <dbReference type="ARBA" id="ARBA00048505"/>
    </source>
</evidence>
<reference evidence="6" key="1">
    <citation type="journal article" date="2019" name="Int. J. Syst. Evol. Microbiol.">
        <title>The Global Catalogue of Microorganisms (GCM) 10K type strain sequencing project: providing services to taxonomists for standard genome sequencing and annotation.</title>
        <authorList>
            <consortium name="The Broad Institute Genomics Platform"/>
            <consortium name="The Broad Institute Genome Sequencing Center for Infectious Disease"/>
            <person name="Wu L."/>
            <person name="Ma J."/>
        </authorList>
    </citation>
    <scope>NUCLEOTIDE SEQUENCE [LARGE SCALE GENOMIC DNA]</scope>
    <source>
        <strain evidence="6">CCM 8725</strain>
    </source>
</reference>
<dbReference type="Proteomes" id="UP001597448">
    <property type="component" value="Unassembled WGS sequence"/>
</dbReference>
<dbReference type="EMBL" id="JBHUKY010000091">
    <property type="protein sequence ID" value="MFD2414218.1"/>
    <property type="molecule type" value="Genomic_DNA"/>
</dbReference>